<accession>A0A7W3IT19</accession>
<evidence type="ECO:0000313" key="2">
    <source>
        <dbReference type="Proteomes" id="UP000523079"/>
    </source>
</evidence>
<gene>
    <name evidence="1" type="ORF">FHX74_002323</name>
</gene>
<proteinExistence type="predicted"/>
<organism evidence="1 2">
    <name type="scientific">Microlunatus kandeliicorticis</name>
    <dbReference type="NCBI Taxonomy" id="1759536"/>
    <lineage>
        <taxon>Bacteria</taxon>
        <taxon>Bacillati</taxon>
        <taxon>Actinomycetota</taxon>
        <taxon>Actinomycetes</taxon>
        <taxon>Propionibacteriales</taxon>
        <taxon>Propionibacteriaceae</taxon>
        <taxon>Microlunatus</taxon>
    </lineage>
</organism>
<keyword evidence="2" id="KW-1185">Reference proteome</keyword>
<dbReference type="RefSeq" id="WP_182560245.1">
    <property type="nucleotide sequence ID" value="NZ_JACGWT010000003.1"/>
</dbReference>
<reference evidence="1 2" key="1">
    <citation type="submission" date="2020-07" db="EMBL/GenBank/DDBJ databases">
        <title>Sequencing the genomes of 1000 actinobacteria strains.</title>
        <authorList>
            <person name="Klenk H.-P."/>
        </authorList>
    </citation>
    <scope>NUCLEOTIDE SEQUENCE [LARGE SCALE GENOMIC DNA]</scope>
    <source>
        <strain evidence="1 2">DSM 100723</strain>
    </source>
</reference>
<name>A0A7W3IT19_9ACTN</name>
<comment type="caution">
    <text evidence="1">The sequence shown here is derived from an EMBL/GenBank/DDBJ whole genome shotgun (WGS) entry which is preliminary data.</text>
</comment>
<protein>
    <submittedName>
        <fullName evidence="1">Uncharacterized protein</fullName>
    </submittedName>
</protein>
<evidence type="ECO:0000313" key="1">
    <source>
        <dbReference type="EMBL" id="MBA8794704.1"/>
    </source>
</evidence>
<sequence length="429" mass="45453">MSLVVALLPAGCSWSSQEPGLFRTPAPGPIDPTPTPTAVWTPSDNPRLPVLGAWVWASADGTGTRYRIAVHAVRRVVAATVLDWSVTPLTGPGDRVGAVLPDVPDLGLTRFSEGNLNVVLLDRSHDAALRPLTAVGQGSQQHCLCTPPWVVQRVLRFGVTTLLQAAFPALPRGVDRVDVDITTLPVFPDVPVTPEGEAPFGTDATAAAALARPGTPAGPVVRTPDFAYPSPPGQRLRLGVVSVLAGPGTTSVSWTIESRSDGNEITGITVPPLVATDHDQRYGYAGGYASAPSVVAVDGRRRSPLVARSLTTDLSGLHQQECLCTDLRLWTKGLVRAGTTATVVTDLPALPRGARTVDIAFPGLPVLRDIPVHRITAPTVAAVTEPAPVRTWTFRMEDPQAGWPVDQWPTPVPNPRQLGGYQATVDRLR</sequence>
<dbReference type="EMBL" id="JACGWT010000003">
    <property type="protein sequence ID" value="MBA8794704.1"/>
    <property type="molecule type" value="Genomic_DNA"/>
</dbReference>
<dbReference type="Proteomes" id="UP000523079">
    <property type="component" value="Unassembled WGS sequence"/>
</dbReference>
<dbReference type="AlphaFoldDB" id="A0A7W3IT19"/>